<dbReference type="RefSeq" id="XP_022084956.1">
    <property type="nucleotide sequence ID" value="XM_022229264.1"/>
</dbReference>
<dbReference type="KEGG" id="aplc:110976183"/>
<dbReference type="PANTHER" id="PTHR13551">
    <property type="entry name" value="BRAIN PROTEIN I3"/>
    <property type="match status" value="1"/>
</dbReference>
<evidence type="ECO:0000256" key="6">
    <source>
        <dbReference type="ARBA" id="ARBA00022989"/>
    </source>
</evidence>
<name>A0A8B7XYV9_ACAPL</name>
<dbReference type="OMA" id="PPMQDAR"/>
<comment type="subunit">
    <text evidence="11">Interacts with BRI3BP. Interacts with MGAT1 and IFITM3.</text>
</comment>
<evidence type="ECO:0000256" key="3">
    <source>
        <dbReference type="ARBA" id="ARBA00008090"/>
    </source>
</evidence>
<evidence type="ECO:0000256" key="4">
    <source>
        <dbReference type="ARBA" id="ARBA00022490"/>
    </source>
</evidence>
<dbReference type="AlphaFoldDB" id="A0A8B7XYV9"/>
<keyword evidence="7 12" id="KW-0472">Membrane</keyword>
<dbReference type="GeneID" id="110976183"/>
<dbReference type="GO" id="GO:0048471">
    <property type="term" value="C:perinuclear region of cytoplasm"/>
    <property type="evidence" value="ECO:0007669"/>
    <property type="project" value="UniProtKB-SubCell"/>
</dbReference>
<evidence type="ECO:0000256" key="1">
    <source>
        <dbReference type="ARBA" id="ARBA00004155"/>
    </source>
</evidence>
<dbReference type="Proteomes" id="UP000694845">
    <property type="component" value="Unplaced"/>
</dbReference>
<evidence type="ECO:0000256" key="10">
    <source>
        <dbReference type="ARBA" id="ARBA00035449"/>
    </source>
</evidence>
<sequence length="100" mass="10739">MDPPPYSQPQQPVYPPQGTTYQGNYLQQQPAAVTVTVPAQQVTSQVVVVGNCPVCHVGNTREEYTACGIILAVVFFPLGVICCLMMTERVCSHCGARTGP</sequence>
<dbReference type="PANTHER" id="PTHR13551:SF1">
    <property type="entry name" value="MEMBRANE PROTEIN BRI3"/>
    <property type="match status" value="1"/>
</dbReference>
<evidence type="ECO:0000256" key="2">
    <source>
        <dbReference type="ARBA" id="ARBA00004556"/>
    </source>
</evidence>
<evidence type="ECO:0000256" key="11">
    <source>
        <dbReference type="ARBA" id="ARBA00046593"/>
    </source>
</evidence>
<evidence type="ECO:0000313" key="14">
    <source>
        <dbReference type="RefSeq" id="XP_022084956.1"/>
    </source>
</evidence>
<proteinExistence type="inferred from homology"/>
<comment type="similarity">
    <text evidence="3">Belongs to the BRI3 family.</text>
</comment>
<accession>A0A8B7XYV9</accession>
<dbReference type="OrthoDB" id="2564984at2759"/>
<evidence type="ECO:0000313" key="13">
    <source>
        <dbReference type="Proteomes" id="UP000694845"/>
    </source>
</evidence>
<evidence type="ECO:0000256" key="7">
    <source>
        <dbReference type="ARBA" id="ARBA00023136"/>
    </source>
</evidence>
<keyword evidence="8" id="KW-0458">Lysosome</keyword>
<reference evidence="14" key="1">
    <citation type="submission" date="2025-08" db="UniProtKB">
        <authorList>
            <consortium name="RefSeq"/>
        </authorList>
    </citation>
    <scope>IDENTIFICATION</scope>
</reference>
<dbReference type="Pfam" id="PF10164">
    <property type="entry name" value="BRI3"/>
    <property type="match status" value="1"/>
</dbReference>
<protein>
    <recommendedName>
        <fullName evidence="9">Membrane protein BRI3</fullName>
    </recommendedName>
    <alternativeName>
        <fullName evidence="10">Brain protein I3</fullName>
    </alternativeName>
</protein>
<evidence type="ECO:0000256" key="9">
    <source>
        <dbReference type="ARBA" id="ARBA00035284"/>
    </source>
</evidence>
<keyword evidence="6 12" id="KW-1133">Transmembrane helix</keyword>
<comment type="subcellular location">
    <subcellularLocation>
        <location evidence="2">Cytoplasm</location>
        <location evidence="2">Perinuclear region</location>
    </subcellularLocation>
    <subcellularLocation>
        <location evidence="1">Lysosome membrane</location>
        <topology evidence="1">Multi-pass membrane protein</topology>
    </subcellularLocation>
</comment>
<keyword evidence="5 12" id="KW-0812">Transmembrane</keyword>
<gene>
    <name evidence="14" type="primary">LOC110976183</name>
</gene>
<feature type="transmembrane region" description="Helical" evidence="12">
    <location>
        <begin position="68"/>
        <end position="87"/>
    </location>
</feature>
<keyword evidence="4" id="KW-0963">Cytoplasm</keyword>
<evidence type="ECO:0000256" key="8">
    <source>
        <dbReference type="ARBA" id="ARBA00023228"/>
    </source>
</evidence>
<organism evidence="13 14">
    <name type="scientific">Acanthaster planci</name>
    <name type="common">Crown-of-thorns starfish</name>
    <dbReference type="NCBI Taxonomy" id="133434"/>
    <lineage>
        <taxon>Eukaryota</taxon>
        <taxon>Metazoa</taxon>
        <taxon>Echinodermata</taxon>
        <taxon>Eleutherozoa</taxon>
        <taxon>Asterozoa</taxon>
        <taxon>Asteroidea</taxon>
        <taxon>Valvatacea</taxon>
        <taxon>Valvatida</taxon>
        <taxon>Acanthasteridae</taxon>
        <taxon>Acanthaster</taxon>
    </lineage>
</organism>
<evidence type="ECO:0000256" key="5">
    <source>
        <dbReference type="ARBA" id="ARBA00022692"/>
    </source>
</evidence>
<dbReference type="GO" id="GO:0005765">
    <property type="term" value="C:lysosomal membrane"/>
    <property type="evidence" value="ECO:0007669"/>
    <property type="project" value="UniProtKB-SubCell"/>
</dbReference>
<keyword evidence="13" id="KW-1185">Reference proteome</keyword>
<dbReference type="InterPro" id="IPR019317">
    <property type="entry name" value="BRI3"/>
</dbReference>
<evidence type="ECO:0000256" key="12">
    <source>
        <dbReference type="SAM" id="Phobius"/>
    </source>
</evidence>